<dbReference type="NCBIfam" id="TIGR00924">
    <property type="entry name" value="yjdL_sub1_fam"/>
    <property type="match status" value="1"/>
</dbReference>
<dbReference type="PROSITE" id="PS01023">
    <property type="entry name" value="PTR2_2"/>
    <property type="match status" value="1"/>
</dbReference>
<name>A0ABM8UHY6_9GAMM</name>
<gene>
    <name evidence="12" type="primary">dtpB</name>
    <name evidence="12" type="ORF">LYB30171_02350</name>
</gene>
<evidence type="ECO:0000259" key="11">
    <source>
        <dbReference type="PROSITE" id="PS50850"/>
    </source>
</evidence>
<comment type="subcellular location">
    <subcellularLocation>
        <location evidence="1">Cell membrane</location>
        <topology evidence="1">Multi-pass membrane protein</topology>
    </subcellularLocation>
    <subcellularLocation>
        <location evidence="8">Membrane</location>
        <topology evidence="8">Multi-pass membrane protein</topology>
    </subcellularLocation>
</comment>
<dbReference type="Gene3D" id="1.20.1250.20">
    <property type="entry name" value="MFS general substrate transporter like domains"/>
    <property type="match status" value="1"/>
</dbReference>
<keyword evidence="7 10" id="KW-0472">Membrane</keyword>
<evidence type="ECO:0000313" key="12">
    <source>
        <dbReference type="EMBL" id="CAG4977160.1"/>
    </source>
</evidence>
<dbReference type="PANTHER" id="PTHR23517">
    <property type="entry name" value="RESISTANCE PROTEIN MDTM, PUTATIVE-RELATED-RELATED"/>
    <property type="match status" value="1"/>
</dbReference>
<keyword evidence="5" id="KW-0653">Protein transport</keyword>
<feature type="transmembrane region" description="Helical" evidence="10">
    <location>
        <begin position="248"/>
        <end position="267"/>
    </location>
</feature>
<feature type="transmembrane region" description="Helical" evidence="10">
    <location>
        <begin position="448"/>
        <end position="471"/>
    </location>
</feature>
<reference evidence="12 13" key="1">
    <citation type="submission" date="2021-04" db="EMBL/GenBank/DDBJ databases">
        <authorList>
            <person name="Rodrigo-Torres L."/>
            <person name="Arahal R. D."/>
            <person name="Lucena T."/>
        </authorList>
    </citation>
    <scope>NUCLEOTIDE SEQUENCE [LARGE SCALE GENOMIC DNA]</scope>
    <source>
        <strain evidence="12 13">CECT 30171</strain>
    </source>
</reference>
<evidence type="ECO:0000256" key="2">
    <source>
        <dbReference type="ARBA" id="ARBA00022448"/>
    </source>
</evidence>
<keyword evidence="5" id="KW-0571">Peptide transport</keyword>
<keyword evidence="13" id="KW-1185">Reference proteome</keyword>
<feature type="transmembrane region" description="Helical" evidence="10">
    <location>
        <begin position="107"/>
        <end position="124"/>
    </location>
</feature>
<keyword evidence="3" id="KW-1003">Cell membrane</keyword>
<dbReference type="InterPro" id="IPR050171">
    <property type="entry name" value="MFS_Transporters"/>
</dbReference>
<feature type="transmembrane region" description="Helical" evidence="10">
    <location>
        <begin position="52"/>
        <end position="71"/>
    </location>
</feature>
<feature type="transmembrane region" description="Helical" evidence="10">
    <location>
        <begin position="273"/>
        <end position="292"/>
    </location>
</feature>
<feature type="region of interest" description="Disordered" evidence="9">
    <location>
        <begin position="1"/>
        <end position="23"/>
    </location>
</feature>
<dbReference type="PANTHER" id="PTHR23517:SF15">
    <property type="entry name" value="PROTON-DEPENDENT OLIGOPEPTIDE FAMILY TRANSPORT PROTEIN"/>
    <property type="match status" value="1"/>
</dbReference>
<dbReference type="InterPro" id="IPR005279">
    <property type="entry name" value="Dipep/tripep_permease"/>
</dbReference>
<feature type="transmembrane region" description="Helical" evidence="10">
    <location>
        <begin position="355"/>
        <end position="373"/>
    </location>
</feature>
<dbReference type="PROSITE" id="PS01022">
    <property type="entry name" value="PTR2_1"/>
    <property type="match status" value="1"/>
</dbReference>
<dbReference type="InterPro" id="IPR000109">
    <property type="entry name" value="POT_fam"/>
</dbReference>
<feature type="transmembrane region" description="Helical" evidence="10">
    <location>
        <begin position="414"/>
        <end position="436"/>
    </location>
</feature>
<dbReference type="InterPro" id="IPR020846">
    <property type="entry name" value="MFS_dom"/>
</dbReference>
<feature type="transmembrane region" description="Helical" evidence="10">
    <location>
        <begin position="77"/>
        <end position="98"/>
    </location>
</feature>
<evidence type="ECO:0000256" key="3">
    <source>
        <dbReference type="ARBA" id="ARBA00022475"/>
    </source>
</evidence>
<feature type="transmembrane region" description="Helical" evidence="10">
    <location>
        <begin position="491"/>
        <end position="513"/>
    </location>
</feature>
<evidence type="ECO:0000256" key="5">
    <source>
        <dbReference type="ARBA" id="ARBA00022856"/>
    </source>
</evidence>
<dbReference type="InterPro" id="IPR018456">
    <property type="entry name" value="PTR2_symporter_CS"/>
</dbReference>
<evidence type="ECO:0000313" key="13">
    <source>
        <dbReference type="Proteomes" id="UP000680116"/>
    </source>
</evidence>
<sequence length="550" mass="59592">MRPPSRAATDKTSFRGERPPVATNPIAVGEKTFLGHPRGLFMLFFAEMWERFSYYGMRALLVLYLTKHWLFSDGEASMVYGAYTALVYITPVIGGYLADKYLGQRKAVLYGAVLLTFGHFLMGFEGDGGGDSPALNAFWLALAFIIVGSGFLKANISVMVGQLYPRTDVRRDGAYTIFYMGINLGAFLGSLLCGYLGETYGWKYGFGAAGIGMLLGLIVFVIGKPLLQGKGESTDPARLRQRTAGLPFEWLLYVLGIGIVVVCWWMVQNQEVVGWALGVTGAVLLGYVGWVASTRLDRHARNRIFAAMILMIGSVLFWALFEQAGSSLNLYTDRFVDRNMFGWEVPASMFQSINAMYIILLAPVFAWLWTMLGRRGLEPSAPAKFGLGMIQLGLGFLVLVAGAAAVAGGSMTPVLFIFLIYLLHTMGELCLSPVGLSAMNRLAPAHMASLIMGCWFFASATGNFVAGLIAAATGSEAASGSDAAQDVVLDVYSTIGWIAVAVGVGFLLVSPLIKRLMHLDTLKDDDHQLAGEAELAEPAAAGTRLDEERR</sequence>
<proteinExistence type="inferred from homology"/>
<dbReference type="InterPro" id="IPR036259">
    <property type="entry name" value="MFS_trans_sf"/>
</dbReference>
<evidence type="ECO:0000256" key="7">
    <source>
        <dbReference type="ARBA" id="ARBA00023136"/>
    </source>
</evidence>
<feature type="transmembrane region" description="Helical" evidence="10">
    <location>
        <begin position="304"/>
        <end position="321"/>
    </location>
</feature>
<evidence type="ECO:0000256" key="8">
    <source>
        <dbReference type="RuleBase" id="RU003755"/>
    </source>
</evidence>
<organism evidence="12 13">
    <name type="scientific">Novilysobacter luteus</name>
    <dbReference type="NCBI Taxonomy" id="2822368"/>
    <lineage>
        <taxon>Bacteria</taxon>
        <taxon>Pseudomonadati</taxon>
        <taxon>Pseudomonadota</taxon>
        <taxon>Gammaproteobacteria</taxon>
        <taxon>Lysobacterales</taxon>
        <taxon>Lysobacteraceae</taxon>
        <taxon>Novilysobacter</taxon>
    </lineage>
</organism>
<feature type="transmembrane region" description="Helical" evidence="10">
    <location>
        <begin position="136"/>
        <end position="156"/>
    </location>
</feature>
<dbReference type="PROSITE" id="PS50850">
    <property type="entry name" value="MFS"/>
    <property type="match status" value="1"/>
</dbReference>
<keyword evidence="6 10" id="KW-1133">Transmembrane helix</keyword>
<feature type="transmembrane region" description="Helical" evidence="10">
    <location>
        <begin position="203"/>
        <end position="227"/>
    </location>
</feature>
<dbReference type="EMBL" id="OU015430">
    <property type="protein sequence ID" value="CAG4977160.1"/>
    <property type="molecule type" value="Genomic_DNA"/>
</dbReference>
<keyword evidence="2 8" id="KW-0813">Transport</keyword>
<dbReference type="SUPFAM" id="SSF103473">
    <property type="entry name" value="MFS general substrate transporter"/>
    <property type="match status" value="2"/>
</dbReference>
<comment type="similarity">
    <text evidence="8">Belongs to the major facilitator superfamily. Proton-dependent oligopeptide transporter (POT/PTR) (TC 2.A.17) family.</text>
</comment>
<protein>
    <submittedName>
        <fullName evidence="12">Dipeptide and tripeptide permease B</fullName>
    </submittedName>
</protein>
<dbReference type="CDD" id="cd17346">
    <property type="entry name" value="MFS_DtpA_like"/>
    <property type="match status" value="1"/>
</dbReference>
<dbReference type="Proteomes" id="UP000680116">
    <property type="component" value="Chromosome"/>
</dbReference>
<feature type="domain" description="Major facilitator superfamily (MFS) profile" evidence="11">
    <location>
        <begin position="39"/>
        <end position="514"/>
    </location>
</feature>
<keyword evidence="4 8" id="KW-0812">Transmembrane</keyword>
<feature type="compositionally biased region" description="Basic and acidic residues" evidence="9">
    <location>
        <begin position="8"/>
        <end position="18"/>
    </location>
</feature>
<dbReference type="Pfam" id="PF00854">
    <property type="entry name" value="PTR2"/>
    <property type="match status" value="1"/>
</dbReference>
<feature type="transmembrane region" description="Helical" evidence="10">
    <location>
        <begin position="385"/>
        <end position="408"/>
    </location>
</feature>
<evidence type="ECO:0000256" key="4">
    <source>
        <dbReference type="ARBA" id="ARBA00022692"/>
    </source>
</evidence>
<evidence type="ECO:0000256" key="1">
    <source>
        <dbReference type="ARBA" id="ARBA00004651"/>
    </source>
</evidence>
<accession>A0ABM8UHY6</accession>
<evidence type="ECO:0000256" key="10">
    <source>
        <dbReference type="SAM" id="Phobius"/>
    </source>
</evidence>
<evidence type="ECO:0000256" key="9">
    <source>
        <dbReference type="SAM" id="MobiDB-lite"/>
    </source>
</evidence>
<feature type="transmembrane region" description="Helical" evidence="10">
    <location>
        <begin position="177"/>
        <end position="197"/>
    </location>
</feature>
<evidence type="ECO:0000256" key="6">
    <source>
        <dbReference type="ARBA" id="ARBA00022989"/>
    </source>
</evidence>